<dbReference type="Pfam" id="PF07883">
    <property type="entry name" value="Cupin_2"/>
    <property type="match status" value="1"/>
</dbReference>
<dbReference type="InterPro" id="IPR013096">
    <property type="entry name" value="Cupin_2"/>
</dbReference>
<dbReference type="SUPFAM" id="SSF51182">
    <property type="entry name" value="RmlC-like cupins"/>
    <property type="match status" value="1"/>
</dbReference>
<name>A0A087M6A8_9HYPH</name>
<dbReference type="STRING" id="46914.JP75_02300"/>
<protein>
    <submittedName>
        <fullName evidence="2">Cupin</fullName>
    </submittedName>
</protein>
<feature type="domain" description="Cupin type-2" evidence="1">
    <location>
        <begin position="44"/>
        <end position="105"/>
    </location>
</feature>
<reference evidence="2 3" key="1">
    <citation type="submission" date="2014-08" db="EMBL/GenBank/DDBJ databases">
        <authorList>
            <person name="Hassan Y.I."/>
            <person name="Lepp D."/>
            <person name="Zhou T."/>
        </authorList>
    </citation>
    <scope>NUCLEOTIDE SEQUENCE [LARGE SCALE GENOMIC DNA]</scope>
    <source>
        <strain evidence="2 3">IFO13584</strain>
    </source>
</reference>
<evidence type="ECO:0000313" key="2">
    <source>
        <dbReference type="EMBL" id="KFL32411.1"/>
    </source>
</evidence>
<keyword evidence="3" id="KW-1185">Reference proteome</keyword>
<dbReference type="Gene3D" id="2.60.120.10">
    <property type="entry name" value="Jelly Rolls"/>
    <property type="match status" value="1"/>
</dbReference>
<dbReference type="OrthoDB" id="6058at2"/>
<dbReference type="InterPro" id="IPR053146">
    <property type="entry name" value="QDO-like"/>
</dbReference>
<dbReference type="InterPro" id="IPR011051">
    <property type="entry name" value="RmlC_Cupin_sf"/>
</dbReference>
<dbReference type="RefSeq" id="WP_035078675.1">
    <property type="nucleotide sequence ID" value="NZ_JQGC01000002.1"/>
</dbReference>
<dbReference type="PANTHER" id="PTHR36440">
    <property type="entry name" value="PUTATIVE (AFU_ORTHOLOGUE AFUA_8G07350)-RELATED"/>
    <property type="match status" value="1"/>
</dbReference>
<dbReference type="CDD" id="cd02208">
    <property type="entry name" value="cupin_RmlC-like"/>
    <property type="match status" value="1"/>
</dbReference>
<comment type="caution">
    <text evidence="2">The sequence shown here is derived from an EMBL/GenBank/DDBJ whole genome shotgun (WGS) entry which is preliminary data.</text>
</comment>
<gene>
    <name evidence="2" type="ORF">JP75_02300</name>
</gene>
<accession>A0A087M6A8</accession>
<dbReference type="Proteomes" id="UP000028981">
    <property type="component" value="Unassembled WGS sequence"/>
</dbReference>
<proteinExistence type="predicted"/>
<evidence type="ECO:0000259" key="1">
    <source>
        <dbReference type="Pfam" id="PF07883"/>
    </source>
</evidence>
<organism evidence="2 3">
    <name type="scientific">Devosia riboflavina</name>
    <dbReference type="NCBI Taxonomy" id="46914"/>
    <lineage>
        <taxon>Bacteria</taxon>
        <taxon>Pseudomonadati</taxon>
        <taxon>Pseudomonadota</taxon>
        <taxon>Alphaproteobacteria</taxon>
        <taxon>Hyphomicrobiales</taxon>
        <taxon>Devosiaceae</taxon>
        <taxon>Devosia</taxon>
    </lineage>
</organism>
<dbReference type="PANTHER" id="PTHR36440:SF1">
    <property type="entry name" value="PUTATIVE (AFU_ORTHOLOGUE AFUA_8G07350)-RELATED"/>
    <property type="match status" value="1"/>
</dbReference>
<sequence length="160" mass="17276">MSIQFIHSRSNRPIAIPAIGLDLVVHLPPAASAGVMSIIETINAPGKGPPRHRHPQAEIFRVLEGRYLYELDGRRFYAEEGDVVAIPGNVEHGFVNVSDKPARQYIIITPALDAAAFFSGLAGVMHDGVPDRTALNAFGVQWEVDFLGPPVSLADLPTDS</sequence>
<dbReference type="AlphaFoldDB" id="A0A087M6A8"/>
<evidence type="ECO:0000313" key="3">
    <source>
        <dbReference type="Proteomes" id="UP000028981"/>
    </source>
</evidence>
<dbReference type="InterPro" id="IPR014710">
    <property type="entry name" value="RmlC-like_jellyroll"/>
</dbReference>
<dbReference type="EMBL" id="JQGC01000002">
    <property type="protein sequence ID" value="KFL32411.1"/>
    <property type="molecule type" value="Genomic_DNA"/>
</dbReference>